<reference evidence="1" key="1">
    <citation type="submission" date="2018-10" db="EMBL/GenBank/DDBJ databases">
        <title>Iterative Subtractive Binning of Freshwater Chronoseries Metagenomes Recovers Nearly Complete Genomes from over Four Hundred Novel Species.</title>
        <authorList>
            <person name="Rodriguez-R L.M."/>
            <person name="Tsementzi D."/>
            <person name="Luo C."/>
            <person name="Konstantinidis K.T."/>
        </authorList>
    </citation>
    <scope>NUCLEOTIDE SEQUENCE</scope>
    <source>
        <strain evidence="1">WB7_6_001</strain>
    </source>
</reference>
<sequence length="85" mass="9327">MTRFDVETWAAVLSVYPAAVANMAMLEIALNADPFPDLGKVVARCQHKMAERSTQVSQSDPTKLSKRVLLQIAAALQIDLSEEPK</sequence>
<accession>A0A964UYD6</accession>
<organism evidence="1 2">
    <name type="scientific">Candidatus Fonsibacter lacus</name>
    <dbReference type="NCBI Taxonomy" id="2576439"/>
    <lineage>
        <taxon>Bacteria</taxon>
        <taxon>Pseudomonadati</taxon>
        <taxon>Pseudomonadota</taxon>
        <taxon>Alphaproteobacteria</taxon>
        <taxon>Candidatus Pelagibacterales</taxon>
        <taxon>Candidatus Pelagibacterales incertae sedis</taxon>
        <taxon>Candidatus Fonsibacter</taxon>
    </lineage>
</organism>
<dbReference type="EMBL" id="RGET01000039">
    <property type="protein sequence ID" value="NBN88040.1"/>
    <property type="molecule type" value="Genomic_DNA"/>
</dbReference>
<evidence type="ECO:0000313" key="2">
    <source>
        <dbReference type="Proteomes" id="UP000713222"/>
    </source>
</evidence>
<proteinExistence type="predicted"/>
<dbReference type="Proteomes" id="UP000713222">
    <property type="component" value="Unassembled WGS sequence"/>
</dbReference>
<protein>
    <submittedName>
        <fullName evidence="1">Uncharacterized protein</fullName>
    </submittedName>
</protein>
<name>A0A964UYD6_9PROT</name>
<evidence type="ECO:0000313" key="1">
    <source>
        <dbReference type="EMBL" id="NBN88040.1"/>
    </source>
</evidence>
<gene>
    <name evidence="1" type="ORF">EBV32_02990</name>
</gene>
<dbReference type="AlphaFoldDB" id="A0A964UYD6"/>
<comment type="caution">
    <text evidence="1">The sequence shown here is derived from an EMBL/GenBank/DDBJ whole genome shotgun (WGS) entry which is preliminary data.</text>
</comment>